<gene>
    <name evidence="1" type="ORF">GLOTRDRAFT_50992</name>
</gene>
<evidence type="ECO:0000313" key="2">
    <source>
        <dbReference type="Proteomes" id="UP000030669"/>
    </source>
</evidence>
<dbReference type="GeneID" id="19306778"/>
<dbReference type="RefSeq" id="XP_007871404.1">
    <property type="nucleotide sequence ID" value="XM_007873213.1"/>
</dbReference>
<keyword evidence="2" id="KW-1185">Reference proteome</keyword>
<accession>S7PRX4</accession>
<dbReference type="KEGG" id="gtr:GLOTRDRAFT_50992"/>
<sequence>SATVPGLQGLARASDNPSQALSSGLSRALAWLGPAEIGPGLAWLGLEARPGTTLHTVSARMARRARGMVD</sequence>
<proteinExistence type="predicted"/>
<dbReference type="Proteomes" id="UP000030669">
    <property type="component" value="Unassembled WGS sequence"/>
</dbReference>
<protein>
    <submittedName>
        <fullName evidence="1">Uncharacterized protein</fullName>
    </submittedName>
</protein>
<dbReference type="HOGENOM" id="CLU_2967239_0_0_1"/>
<organism evidence="1 2">
    <name type="scientific">Gloeophyllum trabeum (strain ATCC 11539 / FP-39264 / Madison 617)</name>
    <name type="common">Brown rot fungus</name>
    <dbReference type="NCBI Taxonomy" id="670483"/>
    <lineage>
        <taxon>Eukaryota</taxon>
        <taxon>Fungi</taxon>
        <taxon>Dikarya</taxon>
        <taxon>Basidiomycota</taxon>
        <taxon>Agaricomycotina</taxon>
        <taxon>Agaricomycetes</taxon>
        <taxon>Gloeophyllales</taxon>
        <taxon>Gloeophyllaceae</taxon>
        <taxon>Gloeophyllum</taxon>
    </lineage>
</organism>
<name>S7PRX4_GLOTA</name>
<feature type="non-terminal residue" evidence="1">
    <location>
        <position position="1"/>
    </location>
</feature>
<reference evidence="1 2" key="1">
    <citation type="journal article" date="2012" name="Science">
        <title>The Paleozoic origin of enzymatic lignin decomposition reconstructed from 31 fungal genomes.</title>
        <authorList>
            <person name="Floudas D."/>
            <person name="Binder M."/>
            <person name="Riley R."/>
            <person name="Barry K."/>
            <person name="Blanchette R.A."/>
            <person name="Henrissat B."/>
            <person name="Martinez A.T."/>
            <person name="Otillar R."/>
            <person name="Spatafora J.W."/>
            <person name="Yadav J.S."/>
            <person name="Aerts A."/>
            <person name="Benoit I."/>
            <person name="Boyd A."/>
            <person name="Carlson A."/>
            <person name="Copeland A."/>
            <person name="Coutinho P.M."/>
            <person name="de Vries R.P."/>
            <person name="Ferreira P."/>
            <person name="Findley K."/>
            <person name="Foster B."/>
            <person name="Gaskell J."/>
            <person name="Glotzer D."/>
            <person name="Gorecki P."/>
            <person name="Heitman J."/>
            <person name="Hesse C."/>
            <person name="Hori C."/>
            <person name="Igarashi K."/>
            <person name="Jurgens J.A."/>
            <person name="Kallen N."/>
            <person name="Kersten P."/>
            <person name="Kohler A."/>
            <person name="Kuees U."/>
            <person name="Kumar T.K.A."/>
            <person name="Kuo A."/>
            <person name="LaButti K."/>
            <person name="Larrondo L.F."/>
            <person name="Lindquist E."/>
            <person name="Ling A."/>
            <person name="Lombard V."/>
            <person name="Lucas S."/>
            <person name="Lundell T."/>
            <person name="Martin R."/>
            <person name="McLaughlin D.J."/>
            <person name="Morgenstern I."/>
            <person name="Morin E."/>
            <person name="Murat C."/>
            <person name="Nagy L.G."/>
            <person name="Nolan M."/>
            <person name="Ohm R.A."/>
            <person name="Patyshakuliyeva A."/>
            <person name="Rokas A."/>
            <person name="Ruiz-Duenas F.J."/>
            <person name="Sabat G."/>
            <person name="Salamov A."/>
            <person name="Samejima M."/>
            <person name="Schmutz J."/>
            <person name="Slot J.C."/>
            <person name="St John F."/>
            <person name="Stenlid J."/>
            <person name="Sun H."/>
            <person name="Sun S."/>
            <person name="Syed K."/>
            <person name="Tsang A."/>
            <person name="Wiebenga A."/>
            <person name="Young D."/>
            <person name="Pisabarro A."/>
            <person name="Eastwood D.C."/>
            <person name="Martin F."/>
            <person name="Cullen D."/>
            <person name="Grigoriev I.V."/>
            <person name="Hibbett D.S."/>
        </authorList>
    </citation>
    <scope>NUCLEOTIDE SEQUENCE [LARGE SCALE GENOMIC DNA]</scope>
    <source>
        <strain evidence="1 2">ATCC 11539</strain>
    </source>
</reference>
<evidence type="ECO:0000313" key="1">
    <source>
        <dbReference type="EMBL" id="EPQ50138.1"/>
    </source>
</evidence>
<dbReference type="AlphaFoldDB" id="S7PRX4"/>
<dbReference type="EMBL" id="KB469347">
    <property type="protein sequence ID" value="EPQ50138.1"/>
    <property type="molecule type" value="Genomic_DNA"/>
</dbReference>